<dbReference type="GeneID" id="91094867"/>
<gene>
    <name evidence="2" type="ORF">L201_004197</name>
</gene>
<dbReference type="Proteomes" id="UP001355207">
    <property type="component" value="Chromosome 5"/>
</dbReference>
<feature type="region of interest" description="Disordered" evidence="1">
    <location>
        <begin position="73"/>
        <end position="120"/>
    </location>
</feature>
<evidence type="ECO:0000313" key="2">
    <source>
        <dbReference type="EMBL" id="WWC89276.1"/>
    </source>
</evidence>
<sequence length="120" mass="13686">MPPKFEKEAWNDDHTTEVIRAIIQTTLINRSTIYSLPSLQGVSDNGGDRINKKIQQILKKMCDSYPGSQGIVEEEVKNVSKNKNNSKTTPSPKNSPKKSPKNKKRKVEQEDEEDEKEDEE</sequence>
<proteinExistence type="predicted"/>
<name>A0AAX4JV29_9TREE</name>
<protein>
    <submittedName>
        <fullName evidence="2">Uncharacterized protein</fullName>
    </submittedName>
</protein>
<reference evidence="2 3" key="1">
    <citation type="submission" date="2024-01" db="EMBL/GenBank/DDBJ databases">
        <title>Comparative genomics of Cryptococcus and Kwoniella reveals pathogenesis evolution and contrasting modes of karyotype evolution via chromosome fusion or intercentromeric recombination.</title>
        <authorList>
            <person name="Coelho M.A."/>
            <person name="David-Palma M."/>
            <person name="Shea T."/>
            <person name="Bowers K."/>
            <person name="McGinley-Smith S."/>
            <person name="Mohammad A.W."/>
            <person name="Gnirke A."/>
            <person name="Yurkov A.M."/>
            <person name="Nowrousian M."/>
            <person name="Sun S."/>
            <person name="Cuomo C.A."/>
            <person name="Heitman J."/>
        </authorList>
    </citation>
    <scope>NUCLEOTIDE SEQUENCE [LARGE SCALE GENOMIC DNA]</scope>
    <source>
        <strain evidence="2 3">CBS 6074</strain>
    </source>
</reference>
<evidence type="ECO:0000256" key="1">
    <source>
        <dbReference type="SAM" id="MobiDB-lite"/>
    </source>
</evidence>
<dbReference type="RefSeq" id="XP_066076039.1">
    <property type="nucleotide sequence ID" value="XM_066219942.1"/>
</dbReference>
<dbReference type="AlphaFoldDB" id="A0AAX4JV29"/>
<evidence type="ECO:0000313" key="3">
    <source>
        <dbReference type="Proteomes" id="UP001355207"/>
    </source>
</evidence>
<feature type="compositionally biased region" description="Acidic residues" evidence="1">
    <location>
        <begin position="109"/>
        <end position="120"/>
    </location>
</feature>
<organism evidence="2 3">
    <name type="scientific">Kwoniella dendrophila CBS 6074</name>
    <dbReference type="NCBI Taxonomy" id="1295534"/>
    <lineage>
        <taxon>Eukaryota</taxon>
        <taxon>Fungi</taxon>
        <taxon>Dikarya</taxon>
        <taxon>Basidiomycota</taxon>
        <taxon>Agaricomycotina</taxon>
        <taxon>Tremellomycetes</taxon>
        <taxon>Tremellales</taxon>
        <taxon>Cryptococcaceae</taxon>
        <taxon>Kwoniella</taxon>
    </lineage>
</organism>
<dbReference type="EMBL" id="CP144102">
    <property type="protein sequence ID" value="WWC89276.1"/>
    <property type="molecule type" value="Genomic_DNA"/>
</dbReference>
<feature type="compositionally biased region" description="Low complexity" evidence="1">
    <location>
        <begin position="79"/>
        <end position="94"/>
    </location>
</feature>
<accession>A0AAX4JV29</accession>
<keyword evidence="3" id="KW-1185">Reference proteome</keyword>
<feature type="compositionally biased region" description="Basic residues" evidence="1">
    <location>
        <begin position="95"/>
        <end position="106"/>
    </location>
</feature>